<protein>
    <submittedName>
        <fullName evidence="2">Uncharacterized protein</fullName>
    </submittedName>
</protein>
<feature type="transmembrane region" description="Helical" evidence="1">
    <location>
        <begin position="157"/>
        <end position="174"/>
    </location>
</feature>
<name>A0A7C2ZP96_9CREN</name>
<comment type="caution">
    <text evidence="2">The sequence shown here is derived from an EMBL/GenBank/DDBJ whole genome shotgun (WGS) entry which is preliminary data.</text>
</comment>
<keyword evidence="1" id="KW-1133">Transmembrane helix</keyword>
<evidence type="ECO:0000256" key="1">
    <source>
        <dbReference type="SAM" id="Phobius"/>
    </source>
</evidence>
<dbReference type="AlphaFoldDB" id="A0A7C2ZP96"/>
<feature type="transmembrane region" description="Helical" evidence="1">
    <location>
        <begin position="129"/>
        <end position="150"/>
    </location>
</feature>
<dbReference type="EMBL" id="DSGT01000008">
    <property type="protein sequence ID" value="HEW53078.1"/>
    <property type="molecule type" value="Genomic_DNA"/>
</dbReference>
<reference evidence="2" key="1">
    <citation type="journal article" date="2020" name="mSystems">
        <title>Genome- and Community-Level Interaction Insights into Carbon Utilization and Element Cycling Functions of Hydrothermarchaeota in Hydrothermal Sediment.</title>
        <authorList>
            <person name="Zhou Z."/>
            <person name="Liu Y."/>
            <person name="Xu W."/>
            <person name="Pan J."/>
            <person name="Luo Z.H."/>
            <person name="Li M."/>
        </authorList>
    </citation>
    <scope>NUCLEOTIDE SEQUENCE [LARGE SCALE GENOMIC DNA]</scope>
    <source>
        <strain evidence="2">SpSt-16</strain>
    </source>
</reference>
<feature type="transmembrane region" description="Helical" evidence="1">
    <location>
        <begin position="105"/>
        <end position="123"/>
    </location>
</feature>
<keyword evidence="1" id="KW-0812">Transmembrane</keyword>
<feature type="transmembrane region" description="Helical" evidence="1">
    <location>
        <begin position="180"/>
        <end position="200"/>
    </location>
</feature>
<accession>A0A7C2ZP96</accession>
<keyword evidence="1" id="KW-0472">Membrane</keyword>
<evidence type="ECO:0000313" key="2">
    <source>
        <dbReference type="EMBL" id="HEW53078.1"/>
    </source>
</evidence>
<proteinExistence type="predicted"/>
<organism evidence="2">
    <name type="scientific">Ignisphaera aggregans</name>
    <dbReference type="NCBI Taxonomy" id="334771"/>
    <lineage>
        <taxon>Archaea</taxon>
        <taxon>Thermoproteota</taxon>
        <taxon>Thermoprotei</taxon>
        <taxon>Desulfurococcales</taxon>
        <taxon>Desulfurococcaceae</taxon>
        <taxon>Ignisphaera</taxon>
    </lineage>
</organism>
<sequence>MNMITLLHSIGTKIQQLVKELESRGMLTVAQNMQNTASILKRMEKICIYTRFIVSSFKSLNSSLKDATKSIGENAAALAEVMNRIAQDFANTLTIVEKAYVRTKIVLMFLVTLYVISFINIINTSVSPAITAFIWTALLLSEGLVAVTLLMLDLSTSAFVIPLIPATTAVASLFSTRIVLVVVLVLVNVMLLAFSLFFVFRMLSNYKLVKQYLEEILESVEGLLRLVRESSIQQATFRTEVNEEVFAAIYGDKAYELIKYLNDMQKLAKQQR</sequence>
<gene>
    <name evidence="2" type="ORF">ENO77_02765</name>
</gene>